<name>A0A080LWG5_9PROT</name>
<evidence type="ECO:0000313" key="1">
    <source>
        <dbReference type="EMBL" id="KFB73023.1"/>
    </source>
</evidence>
<dbReference type="EMBL" id="JDVG02000298">
    <property type="protein sequence ID" value="KFB73023.1"/>
    <property type="molecule type" value="Genomic_DNA"/>
</dbReference>
<protein>
    <recommendedName>
        <fullName evidence="3">Transposase</fullName>
    </recommendedName>
</protein>
<accession>A0A080LWG5</accession>
<dbReference type="AlphaFoldDB" id="A0A080LWG5"/>
<dbReference type="Proteomes" id="UP000020077">
    <property type="component" value="Unassembled WGS sequence"/>
</dbReference>
<organism evidence="1 2">
    <name type="scientific">Candidatus Accumulibacter phosphatis</name>
    <dbReference type="NCBI Taxonomy" id="327160"/>
    <lineage>
        <taxon>Bacteria</taxon>
        <taxon>Pseudomonadati</taxon>
        <taxon>Pseudomonadota</taxon>
        <taxon>Betaproteobacteria</taxon>
        <taxon>Candidatus Accumulibacter</taxon>
    </lineage>
</organism>
<sequence>MKKTISWKITSNSEDLSASNLLKQARSSFDGIVDQRTNRKSIPLSDALMSGLAMFSMKCPSLLQFDEKRKNEVIRHNLMTMYGIQTTPSDTQMRSILDEIDFRQLSSSFCALHQSAVQAGVMEQYHFMNGHVLVSIDGTGHFSSGATSCPQCCVKKHRDGREEYYHQLLCATVVHPDYPVVIPLMPEPIMKEDGDNKNDCESVLKNHL</sequence>
<evidence type="ECO:0008006" key="3">
    <source>
        <dbReference type="Google" id="ProtNLM"/>
    </source>
</evidence>
<proteinExistence type="predicted"/>
<gene>
    <name evidence="1" type="ORF">AW09_001746</name>
</gene>
<comment type="caution">
    <text evidence="1">The sequence shown here is derived from an EMBL/GenBank/DDBJ whole genome shotgun (WGS) entry which is preliminary data.</text>
</comment>
<reference evidence="1 2" key="1">
    <citation type="submission" date="2014-02" db="EMBL/GenBank/DDBJ databases">
        <title>Expanding our view of genomic diversity in Candidatus Accumulibacter clades.</title>
        <authorList>
            <person name="Skennerton C.T."/>
            <person name="Barr J.J."/>
            <person name="Slater F.R."/>
            <person name="Bond P.L."/>
            <person name="Tyson G.W."/>
        </authorList>
    </citation>
    <scope>NUCLEOTIDE SEQUENCE [LARGE SCALE GENOMIC DNA]</scope>
    <source>
        <strain evidence="2">BA-91</strain>
    </source>
</reference>
<evidence type="ECO:0000313" key="2">
    <source>
        <dbReference type="Proteomes" id="UP000020077"/>
    </source>
</evidence>